<feature type="transmembrane region" description="Helical" evidence="1">
    <location>
        <begin position="59"/>
        <end position="81"/>
    </location>
</feature>
<keyword evidence="1" id="KW-0812">Transmembrane</keyword>
<gene>
    <name evidence="2" type="ORF">BA20089_03055</name>
</gene>
<dbReference type="Proteomes" id="UP000224056">
    <property type="component" value="Chromosome"/>
</dbReference>
<evidence type="ECO:0000313" key="3">
    <source>
        <dbReference type="Proteomes" id="UP000224056"/>
    </source>
</evidence>
<name>A0AAD0EVC7_9BIFI</name>
<accession>A0AAD0EVC7</accession>
<dbReference type="AlphaFoldDB" id="A0AAD0EVC7"/>
<keyword evidence="1" id="KW-0472">Membrane</keyword>
<sequence>MKGKKSNDTTVDVQPRSFGTVRFGSRLMSALTAALIPGPTSSITMRIILAGFMLQNVPLLIKALIVAICFVRYLLVFGRLFW</sequence>
<evidence type="ECO:0000256" key="1">
    <source>
        <dbReference type="SAM" id="Phobius"/>
    </source>
</evidence>
<protein>
    <submittedName>
        <fullName evidence="2">Uncharacterized protein</fullName>
    </submittedName>
</protein>
<dbReference type="EMBL" id="CP017696">
    <property type="protein sequence ID" value="ATO41243.1"/>
    <property type="molecule type" value="Genomic_DNA"/>
</dbReference>
<reference evidence="2 3" key="1">
    <citation type="submission" date="2016-10" db="EMBL/GenBank/DDBJ databases">
        <title>The whole genome sequencing and assembly of B. asteroides DSM 20089 strain.</title>
        <authorList>
            <person name="Lee Y.-J."/>
            <person name="Park M.-K."/>
            <person name="Yi H."/>
            <person name="Bahn Y.-S."/>
            <person name="Kim J.F."/>
            <person name="Lee D.-W."/>
        </authorList>
    </citation>
    <scope>NUCLEOTIDE SEQUENCE [LARGE SCALE GENOMIC DNA]</scope>
    <source>
        <strain evidence="2 3">DSM 20089</strain>
    </source>
</reference>
<keyword evidence="1" id="KW-1133">Transmembrane helix</keyword>
<proteinExistence type="predicted"/>
<evidence type="ECO:0000313" key="2">
    <source>
        <dbReference type="EMBL" id="ATO41243.1"/>
    </source>
</evidence>
<organism evidence="2 3">
    <name type="scientific">Bifidobacterium asteroides DSM 20089</name>
    <dbReference type="NCBI Taxonomy" id="1437594"/>
    <lineage>
        <taxon>Bacteria</taxon>
        <taxon>Bacillati</taxon>
        <taxon>Actinomycetota</taxon>
        <taxon>Actinomycetes</taxon>
        <taxon>Bifidobacteriales</taxon>
        <taxon>Bifidobacteriaceae</taxon>
        <taxon>Bifidobacterium</taxon>
    </lineage>
</organism>
<feature type="transmembrane region" description="Helical" evidence="1">
    <location>
        <begin position="30"/>
        <end position="53"/>
    </location>
</feature>